<dbReference type="AlphaFoldDB" id="A0A914XEX6"/>
<dbReference type="PANTHER" id="PTHR24229:SF40">
    <property type="entry name" value="ALLATOSTATIN C RECEPTOR 1-RELATED"/>
    <property type="match status" value="1"/>
</dbReference>
<evidence type="ECO:0000256" key="5">
    <source>
        <dbReference type="ARBA" id="ARBA00023040"/>
    </source>
</evidence>
<keyword evidence="2" id="KW-1003">Cell membrane</keyword>
<name>A0A914XEX6_9BILA</name>
<dbReference type="CDD" id="cd00637">
    <property type="entry name" value="7tm_classA_rhodopsin-like"/>
    <property type="match status" value="1"/>
</dbReference>
<evidence type="ECO:0000256" key="10">
    <source>
        <dbReference type="SAM" id="Phobius"/>
    </source>
</evidence>
<keyword evidence="6 10" id="KW-0472">Membrane</keyword>
<evidence type="ECO:0000256" key="1">
    <source>
        <dbReference type="ARBA" id="ARBA00004651"/>
    </source>
</evidence>
<keyword evidence="4 10" id="KW-1133">Transmembrane helix</keyword>
<comment type="similarity">
    <text evidence="9">Belongs to the G-protein coupled receptor 1 family.</text>
</comment>
<organism evidence="12 13">
    <name type="scientific">Plectus sambesii</name>
    <dbReference type="NCBI Taxonomy" id="2011161"/>
    <lineage>
        <taxon>Eukaryota</taxon>
        <taxon>Metazoa</taxon>
        <taxon>Ecdysozoa</taxon>
        <taxon>Nematoda</taxon>
        <taxon>Chromadorea</taxon>
        <taxon>Plectida</taxon>
        <taxon>Plectina</taxon>
        <taxon>Plectoidea</taxon>
        <taxon>Plectidae</taxon>
        <taxon>Plectus</taxon>
    </lineage>
</organism>
<evidence type="ECO:0000256" key="6">
    <source>
        <dbReference type="ARBA" id="ARBA00023136"/>
    </source>
</evidence>
<feature type="transmembrane region" description="Helical" evidence="10">
    <location>
        <begin position="66"/>
        <end position="84"/>
    </location>
</feature>
<dbReference type="WBParaSite" id="PSAMB.scaffold73size86561.g1505.t1">
    <property type="protein sequence ID" value="PSAMB.scaffold73size86561.g1505.t1"/>
    <property type="gene ID" value="PSAMB.scaffold73size86561.g1505"/>
</dbReference>
<dbReference type="Gene3D" id="1.20.1070.10">
    <property type="entry name" value="Rhodopsin 7-helix transmembrane proteins"/>
    <property type="match status" value="1"/>
</dbReference>
<accession>A0A914XEX6</accession>
<dbReference type="GO" id="GO:0043005">
    <property type="term" value="C:neuron projection"/>
    <property type="evidence" value="ECO:0007669"/>
    <property type="project" value="TreeGrafter"/>
</dbReference>
<reference evidence="13" key="1">
    <citation type="submission" date="2022-11" db="UniProtKB">
        <authorList>
            <consortium name="WormBaseParasite"/>
        </authorList>
    </citation>
    <scope>IDENTIFICATION</scope>
</reference>
<feature type="transmembrane region" description="Helical" evidence="10">
    <location>
        <begin position="161"/>
        <end position="181"/>
    </location>
</feature>
<sequence length="296" mass="32920">MVTIPLVATDMIVGSWIFGNVLCRVNYALESINKVLSTFILTAVSWDRCMAICCPFRSRMHQTRTALLIVIGCALIAGALITPIHRNATAGPPGGLNDTTVLKCHNNLAETEMRVFMVYIFVLGYCAPAVVMTVCYSCMLARIYGHQRNLRSQSAVPVKRVTLSAMLVVGFYYVVWTPYWVCMMWFMVIGKPPHLTGSAILVLYFIHALPYVNSSINWVFYAFLNKALRQSHSLSMEMRRQSQVSRCSENATVNKMPTTTARTSIEYELMPVADAGNAGNAVRNGNGFLSPHRPSC</sequence>
<keyword evidence="8 9" id="KW-0807">Transducer</keyword>
<evidence type="ECO:0000313" key="13">
    <source>
        <dbReference type="WBParaSite" id="PSAMB.scaffold73size86561.g1505.t1"/>
    </source>
</evidence>
<dbReference type="GO" id="GO:0042277">
    <property type="term" value="F:peptide binding"/>
    <property type="evidence" value="ECO:0007669"/>
    <property type="project" value="TreeGrafter"/>
</dbReference>
<dbReference type="InterPro" id="IPR017452">
    <property type="entry name" value="GPCR_Rhodpsn_7TM"/>
</dbReference>
<evidence type="ECO:0000313" key="12">
    <source>
        <dbReference type="Proteomes" id="UP000887566"/>
    </source>
</evidence>
<evidence type="ECO:0000256" key="8">
    <source>
        <dbReference type="ARBA" id="ARBA00023224"/>
    </source>
</evidence>
<dbReference type="PROSITE" id="PS00237">
    <property type="entry name" value="G_PROTEIN_RECEP_F1_1"/>
    <property type="match status" value="1"/>
</dbReference>
<evidence type="ECO:0000256" key="2">
    <source>
        <dbReference type="ARBA" id="ARBA00022475"/>
    </source>
</evidence>
<dbReference type="GO" id="GO:0004930">
    <property type="term" value="F:G protein-coupled receptor activity"/>
    <property type="evidence" value="ECO:0007669"/>
    <property type="project" value="UniProtKB-KW"/>
</dbReference>
<feature type="domain" description="G-protein coupled receptors family 1 profile" evidence="11">
    <location>
        <begin position="1"/>
        <end position="221"/>
    </location>
</feature>
<dbReference type="PANTHER" id="PTHR24229">
    <property type="entry name" value="NEUROPEPTIDES RECEPTOR"/>
    <property type="match status" value="1"/>
</dbReference>
<evidence type="ECO:0000256" key="9">
    <source>
        <dbReference type="RuleBase" id="RU000688"/>
    </source>
</evidence>
<proteinExistence type="inferred from homology"/>
<dbReference type="PRINTS" id="PR00237">
    <property type="entry name" value="GPCRRHODOPSN"/>
</dbReference>
<evidence type="ECO:0000256" key="4">
    <source>
        <dbReference type="ARBA" id="ARBA00022989"/>
    </source>
</evidence>
<feature type="transmembrane region" description="Helical" evidence="10">
    <location>
        <begin position="201"/>
        <end position="224"/>
    </location>
</feature>
<evidence type="ECO:0000256" key="3">
    <source>
        <dbReference type="ARBA" id="ARBA00022692"/>
    </source>
</evidence>
<dbReference type="PROSITE" id="PS50262">
    <property type="entry name" value="G_PROTEIN_RECEP_F1_2"/>
    <property type="match status" value="1"/>
</dbReference>
<dbReference type="GO" id="GO:0005886">
    <property type="term" value="C:plasma membrane"/>
    <property type="evidence" value="ECO:0007669"/>
    <property type="project" value="UniProtKB-SubCell"/>
</dbReference>
<keyword evidence="3 9" id="KW-0812">Transmembrane</keyword>
<comment type="subcellular location">
    <subcellularLocation>
        <location evidence="1">Cell membrane</location>
        <topology evidence="1">Multi-pass membrane protein</topology>
    </subcellularLocation>
</comment>
<keyword evidence="7 9" id="KW-0675">Receptor</keyword>
<dbReference type="SUPFAM" id="SSF81321">
    <property type="entry name" value="Family A G protein-coupled receptor-like"/>
    <property type="match status" value="1"/>
</dbReference>
<protein>
    <submittedName>
        <fullName evidence="13">G-protein coupled receptors family 1 profile domain-containing protein</fullName>
    </submittedName>
</protein>
<evidence type="ECO:0000256" key="7">
    <source>
        <dbReference type="ARBA" id="ARBA00023170"/>
    </source>
</evidence>
<feature type="transmembrane region" description="Helical" evidence="10">
    <location>
        <begin position="116"/>
        <end position="140"/>
    </location>
</feature>
<dbReference type="Proteomes" id="UP000887566">
    <property type="component" value="Unplaced"/>
</dbReference>
<keyword evidence="5 9" id="KW-0297">G-protein coupled receptor</keyword>
<dbReference type="InterPro" id="IPR000276">
    <property type="entry name" value="GPCR_Rhodpsn"/>
</dbReference>
<keyword evidence="12" id="KW-1185">Reference proteome</keyword>
<dbReference type="Pfam" id="PF00001">
    <property type="entry name" value="7tm_1"/>
    <property type="match status" value="1"/>
</dbReference>
<evidence type="ECO:0000259" key="11">
    <source>
        <dbReference type="PROSITE" id="PS50262"/>
    </source>
</evidence>